<reference evidence="1 2" key="1">
    <citation type="journal article" date="2019" name="Int. J. Syst. Evol. Microbiol.">
        <title>The Global Catalogue of Microorganisms (GCM) 10K type strain sequencing project: providing services to taxonomists for standard genome sequencing and annotation.</title>
        <authorList>
            <consortium name="The Broad Institute Genomics Platform"/>
            <consortium name="The Broad Institute Genome Sequencing Center for Infectious Disease"/>
            <person name="Wu L."/>
            <person name="Ma J."/>
        </authorList>
    </citation>
    <scope>NUCLEOTIDE SEQUENCE [LARGE SCALE GENOMIC DNA]</scope>
    <source>
        <strain evidence="1 2">JCM 16330</strain>
    </source>
</reference>
<sequence>MRVDGDADGVVRVVVVRHMHRHHVRAQLRLRVVANGRARASREYRETDDGDEEA</sequence>
<evidence type="ECO:0000313" key="2">
    <source>
        <dbReference type="Proteomes" id="UP001500837"/>
    </source>
</evidence>
<dbReference type="EMBL" id="BAAABL010000084">
    <property type="protein sequence ID" value="GAA0311302.1"/>
    <property type="molecule type" value="Genomic_DNA"/>
</dbReference>
<dbReference type="AlphaFoldDB" id="A0AAV3SAN7"/>
<protein>
    <submittedName>
        <fullName evidence="1">Uncharacterized protein</fullName>
    </submittedName>
</protein>
<organism evidence="1 2">
    <name type="scientific">Halarchaeum salinum</name>
    <dbReference type="NCBI Taxonomy" id="489912"/>
    <lineage>
        <taxon>Archaea</taxon>
        <taxon>Methanobacteriati</taxon>
        <taxon>Methanobacteriota</taxon>
        <taxon>Stenosarchaea group</taxon>
        <taxon>Halobacteria</taxon>
        <taxon>Halobacteriales</taxon>
        <taxon>Halobacteriaceae</taxon>
    </lineage>
</organism>
<name>A0AAV3SAN7_9EURY</name>
<gene>
    <name evidence="1" type="ORF">GCM10009066_25750</name>
</gene>
<keyword evidence="2" id="KW-1185">Reference proteome</keyword>
<dbReference type="Proteomes" id="UP001500837">
    <property type="component" value="Unassembled WGS sequence"/>
</dbReference>
<accession>A0AAV3SAN7</accession>
<comment type="caution">
    <text evidence="1">The sequence shown here is derived from an EMBL/GenBank/DDBJ whole genome shotgun (WGS) entry which is preliminary data.</text>
</comment>
<evidence type="ECO:0000313" key="1">
    <source>
        <dbReference type="EMBL" id="GAA0311302.1"/>
    </source>
</evidence>
<proteinExistence type="predicted"/>